<feature type="compositionally biased region" description="Polar residues" evidence="5">
    <location>
        <begin position="193"/>
        <end position="208"/>
    </location>
</feature>
<feature type="compositionally biased region" description="Polar residues" evidence="5">
    <location>
        <begin position="88"/>
        <end position="102"/>
    </location>
</feature>
<accession>A0ABY7F0D4</accession>
<evidence type="ECO:0000256" key="3">
    <source>
        <dbReference type="ARBA" id="ARBA00022833"/>
    </source>
</evidence>
<dbReference type="InterPro" id="IPR036116">
    <property type="entry name" value="FN3_sf"/>
</dbReference>
<gene>
    <name evidence="9" type="ORF">MAR_004784</name>
</gene>
<evidence type="ECO:0000313" key="10">
    <source>
        <dbReference type="Proteomes" id="UP001164746"/>
    </source>
</evidence>
<dbReference type="PROSITE" id="PS50119">
    <property type="entry name" value="ZF_BBOX"/>
    <property type="match status" value="1"/>
</dbReference>
<evidence type="ECO:0000256" key="4">
    <source>
        <dbReference type="PROSITE-ProRule" id="PRU00024"/>
    </source>
</evidence>
<dbReference type="SUPFAM" id="SSF49265">
    <property type="entry name" value="Fibronectin type III"/>
    <property type="match status" value="1"/>
</dbReference>
<dbReference type="SMART" id="SM00336">
    <property type="entry name" value="BBOX"/>
    <property type="match status" value="1"/>
</dbReference>
<feature type="domain" description="Fibronectin type-III" evidence="8">
    <location>
        <begin position="408"/>
        <end position="518"/>
    </location>
</feature>
<sequence length="622" mass="69370">MDVDVDNDLQCPICLELYTYPIILPCSHVLCRSPCAEQLFDFNFIRCPVCRDNCYVSGGITSLPRVIALENIIERYKNEQKKGKNEKTTIPSTNQPKQNNPAAQKDTSETLAKSLSLLNDSVSALTSLTSSMNTVPDKKCQHCKSASPKRAKKLCVTCNLYFCATCLRQSHPNKEPFTSHEFVDPHSERATSGLRQTGSSDKTGSTTVSSALKHQNLIDAYCSMCMQAFSSNSDERSAHVGHPVVAIEQAYREFKNLIEGNAGKLSDSQDRVVTTLKDLKDSLKDVQHVLTRRRDEINMQCDALLAEIENKRSYFLADLEYEERIQQTALEDCIKRLEKVLGASQGLQGYVYDMISSEKAPFLEVANTLNERILKASVDCDNATTAQVPDVDVLHGKVLDCRREKHHRRQSLTLPVVPEDSVVLALCPPSSVHEVVDQYEVNFCSEEQKNIELEETLVVKNSVEDSCSTKISANASGILVLLLENLCRSTTYYFCLSAGNAAGRSGSSEVVQCTTLSDMENVIPAPSIIERHCKRYSSSIQIFSSSPVDVAAEQKISHFLLYRQPANNRVWKCVSMYGREDHRVFGLESGTEYEFVILAYNLRGECQLSNKVVIETEPSASF</sequence>
<feature type="region of interest" description="Disordered" evidence="5">
    <location>
        <begin position="189"/>
        <end position="208"/>
    </location>
</feature>
<evidence type="ECO:0000256" key="1">
    <source>
        <dbReference type="ARBA" id="ARBA00022723"/>
    </source>
</evidence>
<dbReference type="Pfam" id="PF13920">
    <property type="entry name" value="zf-C3HC4_3"/>
    <property type="match status" value="1"/>
</dbReference>
<keyword evidence="2 4" id="KW-0863">Zinc-finger</keyword>
<dbReference type="EMBL" id="CP111020">
    <property type="protein sequence ID" value="WAR14679.1"/>
    <property type="molecule type" value="Genomic_DNA"/>
</dbReference>
<dbReference type="PANTHER" id="PTHR24099">
    <property type="entry name" value="E3 UBIQUITIN-PROTEIN LIGASE TRIM36-RELATED"/>
    <property type="match status" value="1"/>
</dbReference>
<feature type="domain" description="RING-type" evidence="6">
    <location>
        <begin position="11"/>
        <end position="51"/>
    </location>
</feature>
<dbReference type="CDD" id="cd00063">
    <property type="entry name" value="FN3"/>
    <property type="match status" value="2"/>
</dbReference>
<dbReference type="InterPro" id="IPR013083">
    <property type="entry name" value="Znf_RING/FYVE/PHD"/>
</dbReference>
<evidence type="ECO:0000259" key="6">
    <source>
        <dbReference type="PROSITE" id="PS50089"/>
    </source>
</evidence>
<keyword evidence="10" id="KW-1185">Reference proteome</keyword>
<reference evidence="9" key="1">
    <citation type="submission" date="2022-11" db="EMBL/GenBank/DDBJ databases">
        <title>Centuries of genome instability and evolution in soft-shell clam transmissible cancer (bioRxiv).</title>
        <authorList>
            <person name="Hart S.F.M."/>
            <person name="Yonemitsu M.A."/>
            <person name="Giersch R.M."/>
            <person name="Beal B.F."/>
            <person name="Arriagada G."/>
            <person name="Davis B.W."/>
            <person name="Ostrander E.A."/>
            <person name="Goff S.P."/>
            <person name="Metzger M.J."/>
        </authorList>
    </citation>
    <scope>NUCLEOTIDE SEQUENCE</scope>
    <source>
        <strain evidence="9">MELC-2E11</strain>
        <tissue evidence="9">Siphon/mantle</tissue>
    </source>
</reference>
<dbReference type="Gene3D" id="3.30.40.10">
    <property type="entry name" value="Zinc/RING finger domain, C3HC4 (zinc finger)"/>
    <property type="match status" value="1"/>
</dbReference>
<evidence type="ECO:0000313" key="9">
    <source>
        <dbReference type="EMBL" id="WAR14679.1"/>
    </source>
</evidence>
<dbReference type="PROSITE" id="PS50089">
    <property type="entry name" value="ZF_RING_2"/>
    <property type="match status" value="1"/>
</dbReference>
<feature type="domain" description="B box-type" evidence="7">
    <location>
        <begin position="138"/>
        <end position="185"/>
    </location>
</feature>
<dbReference type="SUPFAM" id="SSF57850">
    <property type="entry name" value="RING/U-box"/>
    <property type="match status" value="1"/>
</dbReference>
<keyword evidence="1" id="KW-0479">Metal-binding</keyword>
<dbReference type="InterPro" id="IPR000315">
    <property type="entry name" value="Znf_B-box"/>
</dbReference>
<feature type="domain" description="Fibronectin type-III" evidence="8">
    <location>
        <begin position="525"/>
        <end position="619"/>
    </location>
</feature>
<dbReference type="InterPro" id="IPR003961">
    <property type="entry name" value="FN3_dom"/>
</dbReference>
<dbReference type="Proteomes" id="UP001164746">
    <property type="component" value="Chromosome 9"/>
</dbReference>
<name>A0ABY7F0D4_MYAAR</name>
<dbReference type="PANTHER" id="PTHR24099:SF16">
    <property type="entry name" value="E3 UBIQUITIN-PROTEIN LIGASE MIDLINE-1-LIKE ISOFORM X1"/>
    <property type="match status" value="1"/>
</dbReference>
<evidence type="ECO:0000256" key="5">
    <source>
        <dbReference type="SAM" id="MobiDB-lite"/>
    </source>
</evidence>
<proteinExistence type="predicted"/>
<feature type="region of interest" description="Disordered" evidence="5">
    <location>
        <begin position="79"/>
        <end position="109"/>
    </location>
</feature>
<dbReference type="SMART" id="SM00184">
    <property type="entry name" value="RING"/>
    <property type="match status" value="2"/>
</dbReference>
<protein>
    <submittedName>
        <fullName evidence="9">TRI18-like protein</fullName>
    </submittedName>
</protein>
<dbReference type="Gene3D" id="4.10.830.40">
    <property type="match status" value="1"/>
</dbReference>
<dbReference type="Gene3D" id="2.60.40.10">
    <property type="entry name" value="Immunoglobulins"/>
    <property type="match status" value="2"/>
</dbReference>
<dbReference type="InterPro" id="IPR013783">
    <property type="entry name" value="Ig-like_fold"/>
</dbReference>
<organism evidence="9 10">
    <name type="scientific">Mya arenaria</name>
    <name type="common">Soft-shell clam</name>
    <dbReference type="NCBI Taxonomy" id="6604"/>
    <lineage>
        <taxon>Eukaryota</taxon>
        <taxon>Metazoa</taxon>
        <taxon>Spiralia</taxon>
        <taxon>Lophotrochozoa</taxon>
        <taxon>Mollusca</taxon>
        <taxon>Bivalvia</taxon>
        <taxon>Autobranchia</taxon>
        <taxon>Heteroconchia</taxon>
        <taxon>Euheterodonta</taxon>
        <taxon>Imparidentia</taxon>
        <taxon>Neoheterodontei</taxon>
        <taxon>Myida</taxon>
        <taxon>Myoidea</taxon>
        <taxon>Myidae</taxon>
        <taxon>Mya</taxon>
    </lineage>
</organism>
<evidence type="ECO:0000256" key="2">
    <source>
        <dbReference type="ARBA" id="ARBA00022771"/>
    </source>
</evidence>
<keyword evidence="3" id="KW-0862">Zinc</keyword>
<dbReference type="InterPro" id="IPR001841">
    <property type="entry name" value="Znf_RING"/>
</dbReference>
<evidence type="ECO:0000259" key="8">
    <source>
        <dbReference type="PROSITE" id="PS50853"/>
    </source>
</evidence>
<dbReference type="PROSITE" id="PS50853">
    <property type="entry name" value="FN3"/>
    <property type="match status" value="2"/>
</dbReference>
<evidence type="ECO:0000259" key="7">
    <source>
        <dbReference type="PROSITE" id="PS50119"/>
    </source>
</evidence>
<dbReference type="InterPro" id="IPR050617">
    <property type="entry name" value="E3_ligase_FN3/SPRY"/>
</dbReference>